<keyword evidence="1" id="KW-0808">Transferase</keyword>
<reference evidence="1 2" key="1">
    <citation type="journal article" date="2012" name="Genome Res.">
        <title>Genomic basis of endosymbiont-conferred protection against an insect parasitoid.</title>
        <authorList>
            <person name="Hansen A.K."/>
            <person name="Vorburger C."/>
            <person name="Moran N.A."/>
        </authorList>
    </citation>
    <scope>NUCLEOTIDE SEQUENCE [LARGE SCALE GENOMIC DNA]</scope>
    <source>
        <strain evidence="2">R5.15</strain>
    </source>
</reference>
<keyword evidence="2" id="KW-1185">Reference proteome</keyword>
<dbReference type="GO" id="GO:0003964">
    <property type="term" value="F:RNA-directed DNA polymerase activity"/>
    <property type="evidence" value="ECO:0007669"/>
    <property type="project" value="UniProtKB-KW"/>
</dbReference>
<evidence type="ECO:0000313" key="1">
    <source>
        <dbReference type="EMBL" id="EGY27963.1"/>
    </source>
</evidence>
<dbReference type="AlphaFoldDB" id="G2H216"/>
<comment type="caution">
    <text evidence="1">The sequence shown here is derived from an EMBL/GenBank/DDBJ whole genome shotgun (WGS) entry which is preliminary data.</text>
</comment>
<keyword evidence="1" id="KW-0548">Nucleotidyltransferase</keyword>
<dbReference type="RefSeq" id="WP_006707742.1">
    <property type="nucleotide sequence ID" value="NZ_AGCA01000498.1"/>
</dbReference>
<sequence length="77" mass="8861">TRRKIYIKAKADKSWRFWGMYVHVGKMETLRTSYKLAKQNKGAPGVDGVTFEEIESAGVDNFLNPSERIYSPRPTTH</sequence>
<gene>
    <name evidence="1" type="ORF">Rin_00021130</name>
</gene>
<proteinExistence type="predicted"/>
<dbReference type="EMBL" id="AGCA01000498">
    <property type="protein sequence ID" value="EGY27963.1"/>
    <property type="molecule type" value="Genomic_DNA"/>
</dbReference>
<dbReference type="Proteomes" id="UP000004116">
    <property type="component" value="Unassembled WGS sequence"/>
</dbReference>
<keyword evidence="1" id="KW-0695">RNA-directed DNA polymerase</keyword>
<protein>
    <submittedName>
        <fullName evidence="1">RNA-directed DNA polymerase (Reverse transcriptase)</fullName>
    </submittedName>
</protein>
<name>G2H216_9ENTR</name>
<accession>G2H216</accession>
<evidence type="ECO:0000313" key="2">
    <source>
        <dbReference type="Proteomes" id="UP000004116"/>
    </source>
</evidence>
<feature type="non-terminal residue" evidence="1">
    <location>
        <position position="1"/>
    </location>
</feature>
<organism evidence="1 2">
    <name type="scientific">Candidatus Regiella insecticola 5.15</name>
    <dbReference type="NCBI Taxonomy" id="1005043"/>
    <lineage>
        <taxon>Bacteria</taxon>
        <taxon>Pseudomonadati</taxon>
        <taxon>Pseudomonadota</taxon>
        <taxon>Gammaproteobacteria</taxon>
        <taxon>Enterobacterales</taxon>
        <taxon>Enterobacteriaceae</taxon>
        <taxon>aphid secondary symbionts</taxon>
        <taxon>Candidatus Regiella</taxon>
    </lineage>
</organism>